<accession>A0A2M8LA92</accession>
<dbReference type="Pfam" id="PF00416">
    <property type="entry name" value="Ribosomal_S13"/>
    <property type="match status" value="1"/>
</dbReference>
<reference evidence="12" key="1">
    <citation type="submission" date="2017-09" db="EMBL/GenBank/DDBJ databases">
        <title>Depth-based differentiation of microbial function through sediment-hosted aquifers and enrichment of novel symbionts in the deep terrestrial subsurface.</title>
        <authorList>
            <person name="Probst A.J."/>
            <person name="Ladd B."/>
            <person name="Jarett J.K."/>
            <person name="Geller-Mcgrath D.E."/>
            <person name="Sieber C.M.K."/>
            <person name="Emerson J.B."/>
            <person name="Anantharaman K."/>
            <person name="Thomas B.C."/>
            <person name="Malmstrom R."/>
            <person name="Stieglmeier M."/>
            <person name="Klingl A."/>
            <person name="Woyke T."/>
            <person name="Ryan C.M."/>
            <person name="Banfield J.F."/>
        </authorList>
    </citation>
    <scope>NUCLEOTIDE SEQUENCE [LARGE SCALE GENOMIC DNA]</scope>
</reference>
<comment type="similarity">
    <text evidence="1 7 8">Belongs to the universal ribosomal protein uS13 family.</text>
</comment>
<keyword evidence="3 7" id="KW-0694">RNA-binding</keyword>
<dbReference type="Gene3D" id="1.10.8.50">
    <property type="match status" value="1"/>
</dbReference>
<dbReference type="InterPro" id="IPR001892">
    <property type="entry name" value="Ribosomal_uS13"/>
</dbReference>
<feature type="coiled-coil region" evidence="9">
    <location>
        <begin position="45"/>
        <end position="72"/>
    </location>
</feature>
<comment type="caution">
    <text evidence="11">The sequence shown here is derived from an EMBL/GenBank/DDBJ whole genome shotgun (WGS) entry which is preliminary data.</text>
</comment>
<dbReference type="GO" id="GO:0015935">
    <property type="term" value="C:small ribosomal subunit"/>
    <property type="evidence" value="ECO:0007669"/>
    <property type="project" value="TreeGrafter"/>
</dbReference>
<comment type="subunit">
    <text evidence="7">Part of the 30S ribosomal subunit. Forms a loose heterodimer with protein S19. Forms two bridges to the 50S subunit in the 70S ribosome.</text>
</comment>
<dbReference type="GO" id="GO:0005829">
    <property type="term" value="C:cytosol"/>
    <property type="evidence" value="ECO:0007669"/>
    <property type="project" value="TreeGrafter"/>
</dbReference>
<gene>
    <name evidence="7" type="primary">rpsM</name>
    <name evidence="11" type="ORF">COV02_02230</name>
</gene>
<evidence type="ECO:0000313" key="11">
    <source>
        <dbReference type="EMBL" id="PJE73511.1"/>
    </source>
</evidence>
<evidence type="ECO:0000256" key="8">
    <source>
        <dbReference type="RuleBase" id="RU003830"/>
    </source>
</evidence>
<dbReference type="EMBL" id="PFER01000034">
    <property type="protein sequence ID" value="PJE73511.1"/>
    <property type="molecule type" value="Genomic_DNA"/>
</dbReference>
<dbReference type="NCBIfam" id="TIGR03631">
    <property type="entry name" value="uS13_bact"/>
    <property type="match status" value="1"/>
</dbReference>
<dbReference type="GO" id="GO:0006412">
    <property type="term" value="P:translation"/>
    <property type="evidence" value="ECO:0007669"/>
    <property type="project" value="UniProtKB-UniRule"/>
</dbReference>
<dbReference type="PANTHER" id="PTHR10871:SF1">
    <property type="entry name" value="SMALL RIBOSOMAL SUBUNIT PROTEIN US13M"/>
    <property type="match status" value="1"/>
</dbReference>
<keyword evidence="9" id="KW-0175">Coiled coil</keyword>
<evidence type="ECO:0000256" key="2">
    <source>
        <dbReference type="ARBA" id="ARBA00022730"/>
    </source>
</evidence>
<organism evidence="11 12">
    <name type="scientific">Candidatus Terrybacteria bacterium CG10_big_fil_rev_8_21_14_0_10_41_10</name>
    <dbReference type="NCBI Taxonomy" id="1975026"/>
    <lineage>
        <taxon>Bacteria</taxon>
        <taxon>Candidatus Terryibacteriota</taxon>
    </lineage>
</organism>
<dbReference type="GO" id="GO:0000049">
    <property type="term" value="F:tRNA binding"/>
    <property type="evidence" value="ECO:0007669"/>
    <property type="project" value="UniProtKB-UniRule"/>
</dbReference>
<keyword evidence="7" id="KW-0820">tRNA-binding</keyword>
<dbReference type="HAMAP" id="MF_01315">
    <property type="entry name" value="Ribosomal_uS13"/>
    <property type="match status" value="1"/>
</dbReference>
<dbReference type="GO" id="GO:0019843">
    <property type="term" value="F:rRNA binding"/>
    <property type="evidence" value="ECO:0007669"/>
    <property type="project" value="UniProtKB-UniRule"/>
</dbReference>
<dbReference type="PIRSF" id="PIRSF002134">
    <property type="entry name" value="Ribosomal_S13"/>
    <property type="match status" value="1"/>
</dbReference>
<dbReference type="Proteomes" id="UP000230959">
    <property type="component" value="Unassembled WGS sequence"/>
</dbReference>
<evidence type="ECO:0000256" key="10">
    <source>
        <dbReference type="SAM" id="MobiDB-lite"/>
    </source>
</evidence>
<evidence type="ECO:0000256" key="4">
    <source>
        <dbReference type="ARBA" id="ARBA00022980"/>
    </source>
</evidence>
<evidence type="ECO:0000313" key="12">
    <source>
        <dbReference type="Proteomes" id="UP000230959"/>
    </source>
</evidence>
<dbReference type="InterPro" id="IPR010979">
    <property type="entry name" value="Ribosomal_uS13-like_H2TH"/>
</dbReference>
<proteinExistence type="inferred from homology"/>
<protein>
    <recommendedName>
        <fullName evidence="6 7">Small ribosomal subunit protein uS13</fullName>
    </recommendedName>
</protein>
<keyword evidence="4 7" id="KW-0689">Ribosomal protein</keyword>
<feature type="region of interest" description="Disordered" evidence="10">
    <location>
        <begin position="90"/>
        <end position="110"/>
    </location>
</feature>
<dbReference type="InterPro" id="IPR019980">
    <property type="entry name" value="Ribosomal_uS13_bac-type"/>
</dbReference>
<evidence type="ECO:0000256" key="6">
    <source>
        <dbReference type="ARBA" id="ARBA00035166"/>
    </source>
</evidence>
<dbReference type="PANTHER" id="PTHR10871">
    <property type="entry name" value="30S RIBOSOMAL PROTEIN S13/40S RIBOSOMAL PROTEIN S18"/>
    <property type="match status" value="1"/>
</dbReference>
<keyword evidence="2 7" id="KW-0699">rRNA-binding</keyword>
<dbReference type="Gene3D" id="4.10.910.10">
    <property type="entry name" value="30s ribosomal protein s13, domain 2"/>
    <property type="match status" value="1"/>
</dbReference>
<dbReference type="FunFam" id="1.10.8.50:FF:000001">
    <property type="entry name" value="30S ribosomal protein S13"/>
    <property type="match status" value="1"/>
</dbReference>
<evidence type="ECO:0000256" key="7">
    <source>
        <dbReference type="HAMAP-Rule" id="MF_01315"/>
    </source>
</evidence>
<comment type="function">
    <text evidence="7">Located at the top of the head of the 30S subunit, it contacts several helices of the 16S rRNA. In the 70S ribosome it contacts the 23S rRNA (bridge B1a) and protein L5 of the 50S subunit (bridge B1b), connecting the 2 subunits; these bridges are implicated in subunit movement. Contacts the tRNAs in the A and P-sites.</text>
</comment>
<sequence length="127" mass="14647">MMRIAGTNIPENKRVVIALTYIFGIGKTKSEEILAETKVSPDKRVKDLTEEEQNAIRELAEKNRIEEDLRREISSNIKRLKDIKAYRGSRHARRLPTRGQRTKTNSRTLRGNVRVTMGSGKRKLEKT</sequence>
<evidence type="ECO:0000256" key="9">
    <source>
        <dbReference type="SAM" id="Coils"/>
    </source>
</evidence>
<dbReference type="PROSITE" id="PS50159">
    <property type="entry name" value="RIBOSOMAL_S13_2"/>
    <property type="match status" value="1"/>
</dbReference>
<evidence type="ECO:0000256" key="3">
    <source>
        <dbReference type="ARBA" id="ARBA00022884"/>
    </source>
</evidence>
<dbReference type="AlphaFoldDB" id="A0A2M8LA92"/>
<keyword evidence="5 7" id="KW-0687">Ribonucleoprotein</keyword>
<dbReference type="SUPFAM" id="SSF46946">
    <property type="entry name" value="S13-like H2TH domain"/>
    <property type="match status" value="1"/>
</dbReference>
<evidence type="ECO:0000256" key="5">
    <source>
        <dbReference type="ARBA" id="ARBA00023274"/>
    </source>
</evidence>
<name>A0A2M8LA92_9BACT</name>
<evidence type="ECO:0000256" key="1">
    <source>
        <dbReference type="ARBA" id="ARBA00008080"/>
    </source>
</evidence>
<dbReference type="InterPro" id="IPR027437">
    <property type="entry name" value="Rbsml_uS13_C"/>
</dbReference>
<dbReference type="GO" id="GO:0003735">
    <property type="term" value="F:structural constituent of ribosome"/>
    <property type="evidence" value="ECO:0007669"/>
    <property type="project" value="InterPro"/>
</dbReference>